<proteinExistence type="predicted"/>
<name>A0A917S5T4_9BACL</name>
<dbReference type="EMBL" id="BMOK01000007">
    <property type="protein sequence ID" value="GGL55383.1"/>
    <property type="molecule type" value="Genomic_DNA"/>
</dbReference>
<sequence>MARRIKKTKKEKTEKNNNKKNLGKSIGRASVIGVFGGLIWSSAALVCQLLNFSKVGPSLLFAPLPLGSWKNHLYGQFLAIACIGLISIAFALLYQLTLSRFKTIWVGIVSGIFLWTIVFFAAQPLLPGLPPLKKIGWNTLTTTLCLYVLYGLFIGYSIAFEIEENSNSENYSNE</sequence>
<keyword evidence="4" id="KW-1185">Reference proteome</keyword>
<feature type="compositionally biased region" description="Basic residues" evidence="1">
    <location>
        <begin position="1"/>
        <end position="10"/>
    </location>
</feature>
<comment type="caution">
    <text evidence="3">The sequence shown here is derived from an EMBL/GenBank/DDBJ whole genome shotgun (WGS) entry which is preliminary data.</text>
</comment>
<feature type="transmembrane region" description="Helical" evidence="2">
    <location>
        <begin position="103"/>
        <end position="123"/>
    </location>
</feature>
<evidence type="ECO:0000256" key="1">
    <source>
        <dbReference type="SAM" id="MobiDB-lite"/>
    </source>
</evidence>
<keyword evidence="2" id="KW-1133">Transmembrane helix</keyword>
<gene>
    <name evidence="3" type="primary">yqhR</name>
    <name evidence="3" type="ORF">GCM10007968_19430</name>
</gene>
<protein>
    <submittedName>
        <fullName evidence="3">Uncharacterized protein</fullName>
    </submittedName>
</protein>
<dbReference type="InterPro" id="IPR024563">
    <property type="entry name" value="YqhR"/>
</dbReference>
<evidence type="ECO:0000313" key="3">
    <source>
        <dbReference type="EMBL" id="GGL55383.1"/>
    </source>
</evidence>
<accession>A0A917S5T4</accession>
<dbReference type="Proteomes" id="UP000654670">
    <property type="component" value="Unassembled WGS sequence"/>
</dbReference>
<reference evidence="3" key="2">
    <citation type="submission" date="2020-09" db="EMBL/GenBank/DDBJ databases">
        <authorList>
            <person name="Sun Q."/>
            <person name="Ohkuma M."/>
        </authorList>
    </citation>
    <scope>NUCLEOTIDE SEQUENCE</scope>
    <source>
        <strain evidence="3">JCM 15325</strain>
    </source>
</reference>
<evidence type="ECO:0000256" key="2">
    <source>
        <dbReference type="SAM" id="Phobius"/>
    </source>
</evidence>
<dbReference type="AlphaFoldDB" id="A0A917S5T4"/>
<keyword evidence="2" id="KW-0812">Transmembrane</keyword>
<evidence type="ECO:0000313" key="4">
    <source>
        <dbReference type="Proteomes" id="UP000654670"/>
    </source>
</evidence>
<keyword evidence="2" id="KW-0472">Membrane</keyword>
<dbReference type="Pfam" id="PF11085">
    <property type="entry name" value="YqhR"/>
    <property type="match status" value="1"/>
</dbReference>
<feature type="transmembrane region" description="Helical" evidence="2">
    <location>
        <begin position="29"/>
        <end position="53"/>
    </location>
</feature>
<dbReference type="RefSeq" id="WP_188802910.1">
    <property type="nucleotide sequence ID" value="NZ_BMOK01000007.1"/>
</dbReference>
<feature type="transmembrane region" description="Helical" evidence="2">
    <location>
        <begin position="135"/>
        <end position="159"/>
    </location>
</feature>
<feature type="region of interest" description="Disordered" evidence="1">
    <location>
        <begin position="1"/>
        <end position="21"/>
    </location>
</feature>
<reference evidence="3" key="1">
    <citation type="journal article" date="2014" name="Int. J. Syst. Evol. Microbiol.">
        <title>Complete genome sequence of Corynebacterium casei LMG S-19264T (=DSM 44701T), isolated from a smear-ripened cheese.</title>
        <authorList>
            <consortium name="US DOE Joint Genome Institute (JGI-PGF)"/>
            <person name="Walter F."/>
            <person name="Albersmeier A."/>
            <person name="Kalinowski J."/>
            <person name="Ruckert C."/>
        </authorList>
    </citation>
    <scope>NUCLEOTIDE SEQUENCE</scope>
    <source>
        <strain evidence="3">JCM 15325</strain>
    </source>
</reference>
<organism evidence="3 4">
    <name type="scientific">Sporolactobacillus putidus</name>
    <dbReference type="NCBI Taxonomy" id="492735"/>
    <lineage>
        <taxon>Bacteria</taxon>
        <taxon>Bacillati</taxon>
        <taxon>Bacillota</taxon>
        <taxon>Bacilli</taxon>
        <taxon>Bacillales</taxon>
        <taxon>Sporolactobacillaceae</taxon>
        <taxon>Sporolactobacillus</taxon>
    </lineage>
</organism>
<feature type="transmembrane region" description="Helical" evidence="2">
    <location>
        <begin position="73"/>
        <end position="96"/>
    </location>
</feature>